<proteinExistence type="predicted"/>
<feature type="domain" description="FAS1" evidence="2">
    <location>
        <begin position="181"/>
        <end position="317"/>
    </location>
</feature>
<accession>A0ABS6W4Q7</accession>
<gene>
    <name evidence="3" type="ORF">KW502_13740</name>
</gene>
<dbReference type="PANTHER" id="PTHR10900:SF77">
    <property type="entry name" value="FI19380P1"/>
    <property type="match status" value="1"/>
</dbReference>
<dbReference type="EMBL" id="JAHWDF010000019">
    <property type="protein sequence ID" value="MBW2962851.1"/>
    <property type="molecule type" value="Genomic_DNA"/>
</dbReference>
<sequence>MMNKISLKVIKLLFLLAVVSMVFSCDEDDNANIIEGTNSIVNYIEKNPRFSMFYQLMVKAELEVALDGNSGTYTLLAPNNEAVELYLNESDYTSINDIPQDLALDLVFYHLLETIKTQESFTTGYLKTLSEIPVTDSTTTTLSMLVNTGEEVRFNGATKFVNANIEVDNGMMHEIDKMLSLPTLETFLQIDENLTPFYEEALNESSDFQNALSSNNYHTLLVPSSTSFLNFLETTNYNLTEREQFFSYHLQEGLNLASRLTSGYQKTLAKVTLEGEERELSLYLNKAVGLLFNGTSTITVQDIVTTNGVIHSLNEVLLLPTLHDFVVADLELETFAEAISRDDVINEGYEVRLNSNDLNAPYTVFAPSNEAFENVLLELYPTQNFTLEDVDAESLSDILNLHFTENLNLDLNSYDDSSISTLGGNIQINTQLQSVIDVNDRNALIISEGGQALNGVLYKLDTVLLLQL</sequence>
<comment type="caution">
    <text evidence="3">The sequence shown here is derived from an EMBL/GenBank/DDBJ whole genome shotgun (WGS) entry which is preliminary data.</text>
</comment>
<dbReference type="PANTHER" id="PTHR10900">
    <property type="entry name" value="PERIOSTIN-RELATED"/>
    <property type="match status" value="1"/>
</dbReference>
<evidence type="ECO:0000256" key="1">
    <source>
        <dbReference type="SAM" id="SignalP"/>
    </source>
</evidence>
<feature type="chain" id="PRO_5045876734" evidence="1">
    <location>
        <begin position="25"/>
        <end position="468"/>
    </location>
</feature>
<dbReference type="RefSeq" id="WP_219041136.1">
    <property type="nucleotide sequence ID" value="NZ_JAHWDF010000019.1"/>
</dbReference>
<dbReference type="Proteomes" id="UP000719267">
    <property type="component" value="Unassembled WGS sequence"/>
</dbReference>
<dbReference type="Pfam" id="PF02469">
    <property type="entry name" value="Fasciclin"/>
    <property type="match status" value="3"/>
</dbReference>
<evidence type="ECO:0000313" key="4">
    <source>
        <dbReference type="Proteomes" id="UP000719267"/>
    </source>
</evidence>
<protein>
    <submittedName>
        <fullName evidence="3">Fasciclin domain-containing protein</fullName>
    </submittedName>
</protein>
<dbReference type="InterPro" id="IPR000782">
    <property type="entry name" value="FAS1_domain"/>
</dbReference>
<dbReference type="SMART" id="SM00554">
    <property type="entry name" value="FAS1"/>
    <property type="match status" value="3"/>
</dbReference>
<dbReference type="PROSITE" id="PS51257">
    <property type="entry name" value="PROKAR_LIPOPROTEIN"/>
    <property type="match status" value="1"/>
</dbReference>
<feature type="domain" description="FAS1" evidence="2">
    <location>
        <begin position="37"/>
        <end position="179"/>
    </location>
</feature>
<evidence type="ECO:0000259" key="2">
    <source>
        <dbReference type="PROSITE" id="PS50213"/>
    </source>
</evidence>
<name>A0ABS6W4Q7_9FLAO</name>
<organism evidence="3 4">
    <name type="scientific">Mesonia aestuariivivens</name>
    <dbReference type="NCBI Taxonomy" id="2796128"/>
    <lineage>
        <taxon>Bacteria</taxon>
        <taxon>Pseudomonadati</taxon>
        <taxon>Bacteroidota</taxon>
        <taxon>Flavobacteriia</taxon>
        <taxon>Flavobacteriales</taxon>
        <taxon>Flavobacteriaceae</taxon>
        <taxon>Mesonia</taxon>
    </lineage>
</organism>
<feature type="domain" description="FAS1" evidence="2">
    <location>
        <begin position="319"/>
        <end position="464"/>
    </location>
</feature>
<dbReference type="InterPro" id="IPR050904">
    <property type="entry name" value="Adhesion/Biosynth-related"/>
</dbReference>
<keyword evidence="1" id="KW-0732">Signal</keyword>
<keyword evidence="4" id="KW-1185">Reference proteome</keyword>
<feature type="signal peptide" evidence="1">
    <location>
        <begin position="1"/>
        <end position="24"/>
    </location>
</feature>
<evidence type="ECO:0000313" key="3">
    <source>
        <dbReference type="EMBL" id="MBW2962851.1"/>
    </source>
</evidence>
<reference evidence="3 4" key="1">
    <citation type="submission" date="2021-07" db="EMBL/GenBank/DDBJ databases">
        <title>Mesonia aestuariivivens sp. nov., isolated from a tidal flat.</title>
        <authorList>
            <person name="Kim Y.-O."/>
            <person name="Yoon J.-H."/>
        </authorList>
    </citation>
    <scope>NUCLEOTIDE SEQUENCE [LARGE SCALE GENOMIC DNA]</scope>
    <source>
        <strain evidence="3 4">JHPTF-M18</strain>
    </source>
</reference>
<dbReference type="PROSITE" id="PS50213">
    <property type="entry name" value="FAS1"/>
    <property type="match status" value="3"/>
</dbReference>